<dbReference type="PANTHER" id="PTHR30098:SF2">
    <property type="entry name" value="LEUCYL_PHENYLALANYL-TRNA--PROTEIN TRANSFERASE"/>
    <property type="match status" value="1"/>
</dbReference>
<dbReference type="AlphaFoldDB" id="A0A4R3NPU3"/>
<comment type="function">
    <text evidence="8 15">Functions in the N-end rule pathway of protein degradation where it conjugates Leu, Phe and, less efficiently, Met from aminoacyl-tRNAs to the N-termini of proteins containing an N-terminal arginine or lysine.</text>
</comment>
<keyword evidence="2 15" id="KW-0963">Cytoplasm</keyword>
<evidence type="ECO:0000256" key="5">
    <source>
        <dbReference type="ARBA" id="ARBA00050607"/>
    </source>
</evidence>
<dbReference type="InterPro" id="IPR042203">
    <property type="entry name" value="Leu/Phe-tRNA_Trfase_C"/>
</dbReference>
<dbReference type="GO" id="GO:0030163">
    <property type="term" value="P:protein catabolic process"/>
    <property type="evidence" value="ECO:0007669"/>
    <property type="project" value="UniProtKB-UniRule"/>
</dbReference>
<dbReference type="RefSeq" id="WP_132494443.1">
    <property type="nucleotide sequence ID" value="NZ_SMAS01000001.1"/>
</dbReference>
<dbReference type="FunFam" id="3.30.70.3550:FF:000001">
    <property type="entry name" value="Leucyl/phenylalanyl-tRNA--protein transferase"/>
    <property type="match status" value="1"/>
</dbReference>
<comment type="subcellular location">
    <subcellularLocation>
        <location evidence="1 15">Cytoplasm</location>
    </subcellularLocation>
</comment>
<comment type="similarity">
    <text evidence="9 15">Belongs to the L/F-transferase family.</text>
</comment>
<organism evidence="16 17">
    <name type="scientific">Providencia alcalifaciens</name>
    <dbReference type="NCBI Taxonomy" id="126385"/>
    <lineage>
        <taxon>Bacteria</taxon>
        <taxon>Pseudomonadati</taxon>
        <taxon>Pseudomonadota</taxon>
        <taxon>Gammaproteobacteria</taxon>
        <taxon>Enterobacterales</taxon>
        <taxon>Morganellaceae</taxon>
        <taxon>Providencia</taxon>
    </lineage>
</organism>
<dbReference type="EMBL" id="SMAS01000001">
    <property type="protein sequence ID" value="TCT38227.1"/>
    <property type="molecule type" value="Genomic_DNA"/>
</dbReference>
<keyword evidence="4 15" id="KW-0012">Acyltransferase</keyword>
<dbReference type="Gene3D" id="3.40.630.70">
    <property type="entry name" value="Leucyl/phenylalanyl-tRNA-protein transferase, C-terminal domain"/>
    <property type="match status" value="1"/>
</dbReference>
<evidence type="ECO:0000256" key="13">
    <source>
        <dbReference type="ARBA" id="ARBA00077165"/>
    </source>
</evidence>
<dbReference type="Pfam" id="PF03588">
    <property type="entry name" value="Leu_Phe_trans"/>
    <property type="match status" value="1"/>
</dbReference>
<dbReference type="InterPro" id="IPR016181">
    <property type="entry name" value="Acyl_CoA_acyltransferase"/>
</dbReference>
<dbReference type="PANTHER" id="PTHR30098">
    <property type="entry name" value="LEUCYL/PHENYLALANYL-TRNA--PROTEIN TRANSFERASE"/>
    <property type="match status" value="1"/>
</dbReference>
<dbReference type="InterPro" id="IPR042221">
    <property type="entry name" value="Leu/Phe-tRNA_Trfase_N"/>
</dbReference>
<comment type="catalytic activity">
    <reaction evidence="5 15">
        <text>L-phenylalanyl-tRNA(Phe) + an N-terminal L-alpha-aminoacyl-[protein] = an N-terminal L-phenylalanyl-L-alpha-aminoacyl-[protein] + tRNA(Phe)</text>
        <dbReference type="Rhea" id="RHEA:43632"/>
        <dbReference type="Rhea" id="RHEA-COMP:9668"/>
        <dbReference type="Rhea" id="RHEA-COMP:9699"/>
        <dbReference type="Rhea" id="RHEA-COMP:10636"/>
        <dbReference type="Rhea" id="RHEA-COMP:10637"/>
        <dbReference type="ChEBI" id="CHEBI:78442"/>
        <dbReference type="ChEBI" id="CHEBI:78531"/>
        <dbReference type="ChEBI" id="CHEBI:78597"/>
        <dbReference type="ChEBI" id="CHEBI:83561"/>
        <dbReference type="EC" id="2.3.2.6"/>
    </reaction>
</comment>
<dbReference type="Gene3D" id="3.30.70.3550">
    <property type="entry name" value="Leucyl/phenylalanyl-tRNA-protein transferase, N-terminal domain"/>
    <property type="match status" value="1"/>
</dbReference>
<sequence length="240" mass="27521">MYQLDDDSYLFPPVSEAMREPNGLLAIGGDLSSRRLQAAYYDGIFPWFNPGEVPLWWSPDPRAVLKVGDLHISRSMVKTLKKSPYRITINHAFKEVIEACAVRKEGTWILPSVQAGYLALHQEGHAHSIEAWHGDQLVGGLYGVNMGHLFCGESMFSRMNDASKCAFITFYFHFLRYNGQLFDCQVLNHHTASLGATEISRRDFLHILYRWRDLRIDPACWLPQSIDLPQSFEKSPLFKR</sequence>
<evidence type="ECO:0000256" key="12">
    <source>
        <dbReference type="ARBA" id="ARBA00077136"/>
    </source>
</evidence>
<dbReference type="SUPFAM" id="SSF55729">
    <property type="entry name" value="Acyl-CoA N-acyltransferases (Nat)"/>
    <property type="match status" value="1"/>
</dbReference>
<evidence type="ECO:0000256" key="14">
    <source>
        <dbReference type="ARBA" id="ARBA00083640"/>
    </source>
</evidence>
<reference evidence="16 17" key="1">
    <citation type="submission" date="2019-03" db="EMBL/GenBank/DDBJ databases">
        <title>Genomic analyses of the natural microbiome of Caenorhabditis elegans.</title>
        <authorList>
            <person name="Samuel B."/>
        </authorList>
    </citation>
    <scope>NUCLEOTIDE SEQUENCE [LARGE SCALE GENOMIC DNA]</scope>
    <source>
        <strain evidence="16 17">JUb102</strain>
    </source>
</reference>
<proteinExistence type="inferred from homology"/>
<comment type="catalytic activity">
    <reaction evidence="6 15">
        <text>N-terminal L-arginyl-[protein] + L-leucyl-tRNA(Leu) = N-terminal L-leucyl-L-arginyl-[protein] + tRNA(Leu) + H(+)</text>
        <dbReference type="Rhea" id="RHEA:50416"/>
        <dbReference type="Rhea" id="RHEA-COMP:9613"/>
        <dbReference type="Rhea" id="RHEA-COMP:9622"/>
        <dbReference type="Rhea" id="RHEA-COMP:12672"/>
        <dbReference type="Rhea" id="RHEA-COMP:12673"/>
        <dbReference type="ChEBI" id="CHEBI:15378"/>
        <dbReference type="ChEBI" id="CHEBI:64719"/>
        <dbReference type="ChEBI" id="CHEBI:78442"/>
        <dbReference type="ChEBI" id="CHEBI:78494"/>
        <dbReference type="ChEBI" id="CHEBI:133044"/>
        <dbReference type="EC" id="2.3.2.6"/>
    </reaction>
</comment>
<dbReference type="HAMAP" id="MF_00688">
    <property type="entry name" value="Leu_Phe_trans"/>
    <property type="match status" value="1"/>
</dbReference>
<evidence type="ECO:0000256" key="4">
    <source>
        <dbReference type="ARBA" id="ARBA00023315"/>
    </source>
</evidence>
<evidence type="ECO:0000256" key="2">
    <source>
        <dbReference type="ARBA" id="ARBA00022490"/>
    </source>
</evidence>
<protein>
    <recommendedName>
        <fullName evidence="11 15">Leucyl/phenylalanyl-tRNA--protein transferase</fullName>
        <ecNumber evidence="10 15">2.3.2.6</ecNumber>
    </recommendedName>
    <alternativeName>
        <fullName evidence="12 15">L/F-transferase</fullName>
    </alternativeName>
    <alternativeName>
        <fullName evidence="13 15">Leucyltransferase</fullName>
    </alternativeName>
    <alternativeName>
        <fullName evidence="14 15">Phenyalanyltransferase</fullName>
    </alternativeName>
</protein>
<dbReference type="Proteomes" id="UP000295055">
    <property type="component" value="Unassembled WGS sequence"/>
</dbReference>
<accession>A0A4R3NPU3</accession>
<evidence type="ECO:0000256" key="9">
    <source>
        <dbReference type="ARBA" id="ARBA00061535"/>
    </source>
</evidence>
<evidence type="ECO:0000256" key="1">
    <source>
        <dbReference type="ARBA" id="ARBA00004496"/>
    </source>
</evidence>
<evidence type="ECO:0000256" key="15">
    <source>
        <dbReference type="HAMAP-Rule" id="MF_00688"/>
    </source>
</evidence>
<dbReference type="EC" id="2.3.2.6" evidence="10 15"/>
<dbReference type="OrthoDB" id="9790282at2"/>
<dbReference type="FunFam" id="3.40.630.70:FF:000001">
    <property type="entry name" value="Leucyl/phenylalanyl-tRNA--protein transferase"/>
    <property type="match status" value="1"/>
</dbReference>
<comment type="caution">
    <text evidence="16">The sequence shown here is derived from an EMBL/GenBank/DDBJ whole genome shotgun (WGS) entry which is preliminary data.</text>
</comment>
<evidence type="ECO:0000256" key="6">
    <source>
        <dbReference type="ARBA" id="ARBA00050652"/>
    </source>
</evidence>
<evidence type="ECO:0000313" key="16">
    <source>
        <dbReference type="EMBL" id="TCT38227.1"/>
    </source>
</evidence>
<evidence type="ECO:0000256" key="8">
    <source>
        <dbReference type="ARBA" id="ARBA00054043"/>
    </source>
</evidence>
<comment type="catalytic activity">
    <reaction evidence="7 15">
        <text>N-terminal L-lysyl-[protein] + L-leucyl-tRNA(Leu) = N-terminal L-leucyl-L-lysyl-[protein] + tRNA(Leu) + H(+)</text>
        <dbReference type="Rhea" id="RHEA:12340"/>
        <dbReference type="Rhea" id="RHEA-COMP:9613"/>
        <dbReference type="Rhea" id="RHEA-COMP:9622"/>
        <dbReference type="Rhea" id="RHEA-COMP:12670"/>
        <dbReference type="Rhea" id="RHEA-COMP:12671"/>
        <dbReference type="ChEBI" id="CHEBI:15378"/>
        <dbReference type="ChEBI" id="CHEBI:65249"/>
        <dbReference type="ChEBI" id="CHEBI:78442"/>
        <dbReference type="ChEBI" id="CHEBI:78494"/>
        <dbReference type="ChEBI" id="CHEBI:133043"/>
        <dbReference type="EC" id="2.3.2.6"/>
    </reaction>
</comment>
<evidence type="ECO:0000256" key="7">
    <source>
        <dbReference type="ARBA" id="ARBA00051538"/>
    </source>
</evidence>
<gene>
    <name evidence="15" type="primary">aat</name>
    <name evidence="16" type="ORF">EC835_101223</name>
</gene>
<evidence type="ECO:0000256" key="3">
    <source>
        <dbReference type="ARBA" id="ARBA00022679"/>
    </source>
</evidence>
<dbReference type="GO" id="GO:0008914">
    <property type="term" value="F:leucyl-tRNA--protein transferase activity"/>
    <property type="evidence" value="ECO:0007669"/>
    <property type="project" value="UniProtKB-UniRule"/>
</dbReference>
<dbReference type="GO" id="GO:0005737">
    <property type="term" value="C:cytoplasm"/>
    <property type="evidence" value="ECO:0007669"/>
    <property type="project" value="UniProtKB-SubCell"/>
</dbReference>
<evidence type="ECO:0000256" key="11">
    <source>
        <dbReference type="ARBA" id="ARBA00074372"/>
    </source>
</evidence>
<keyword evidence="3 15" id="KW-0808">Transferase</keyword>
<evidence type="ECO:0000313" key="17">
    <source>
        <dbReference type="Proteomes" id="UP000295055"/>
    </source>
</evidence>
<name>A0A4R3NPU3_9GAMM</name>
<evidence type="ECO:0000256" key="10">
    <source>
        <dbReference type="ARBA" id="ARBA00066767"/>
    </source>
</evidence>
<dbReference type="NCBIfam" id="TIGR00667">
    <property type="entry name" value="aat"/>
    <property type="match status" value="1"/>
</dbReference>
<dbReference type="InterPro" id="IPR004616">
    <property type="entry name" value="Leu/Phe-tRNA_Trfase"/>
</dbReference>